<comment type="function">
    <text evidence="9">Part of the ABC transporter complex (TC 3.A.1.6.1) involved in sulfate/thiosulfate import.</text>
</comment>
<dbReference type="RefSeq" id="WP_026816804.1">
    <property type="nucleotide sequence ID" value="NZ_AUFF01000003.1"/>
</dbReference>
<feature type="transmembrane region" description="Helical" evidence="9">
    <location>
        <begin position="191"/>
        <end position="209"/>
    </location>
</feature>
<dbReference type="InterPro" id="IPR035906">
    <property type="entry name" value="MetI-like_sf"/>
</dbReference>
<dbReference type="GO" id="GO:0005886">
    <property type="term" value="C:plasma membrane"/>
    <property type="evidence" value="ECO:0007669"/>
    <property type="project" value="UniProtKB-SubCell"/>
</dbReference>
<dbReference type="InterPro" id="IPR000515">
    <property type="entry name" value="MetI-like"/>
</dbReference>
<protein>
    <recommendedName>
        <fullName evidence="9">Sulfate transport system permease protein CysT</fullName>
    </recommendedName>
</protein>
<comment type="subcellular location">
    <subcellularLocation>
        <location evidence="1">Cell membrane</location>
        <topology evidence="1">Multi-pass membrane protein</topology>
    </subcellularLocation>
</comment>
<keyword evidence="4 9" id="KW-0812">Transmembrane</keyword>
<dbReference type="AlphaFoldDB" id="A0A091BGX9"/>
<dbReference type="PROSITE" id="PS50928">
    <property type="entry name" value="ABC_TM1"/>
    <property type="match status" value="1"/>
</dbReference>
<evidence type="ECO:0000256" key="1">
    <source>
        <dbReference type="ARBA" id="ARBA00004651"/>
    </source>
</evidence>
<dbReference type="EMBL" id="AWXU01000011">
    <property type="protein sequence ID" value="KFN50991.1"/>
    <property type="molecule type" value="Genomic_DNA"/>
</dbReference>
<comment type="subunit">
    <text evidence="2">The complex is composed of two ATP-binding proteins (CysA), two transmembrane proteins (CysT and CysW) and a solute-binding protein (CysP).</text>
</comment>
<dbReference type="eggNOG" id="COG0555">
    <property type="taxonomic scope" value="Bacteria"/>
</dbReference>
<evidence type="ECO:0000256" key="6">
    <source>
        <dbReference type="ARBA" id="ARBA00023032"/>
    </source>
</evidence>
<sequence>MSALGHRRRAGPLPGFGLTLGLSLTWLALIVLLPLSALVIRAGGLGLDGWWQIIAEPRVQAALKLSFGTALAAAAFNAFAGTVIAWVLVRYRFPGRSFADAIVDLPFALPTAVAGIALTALYAGNGWIGQWLEPVGLKVAYTPLGIVIALMFVGLPFAVRTVQPVLEALHREHEEAAASLGAGRFTTFRKVLLPQLLPAMLTGFSLAFARGVGEYGSVIFIAGNLPRVSEIAPLLIVIRLEEFDYNGATGIAVLMLAVSFVVLLSLNLLERRLARGQGN</sequence>
<evidence type="ECO:0000256" key="9">
    <source>
        <dbReference type="RuleBase" id="RU366001"/>
    </source>
</evidence>
<dbReference type="Proteomes" id="UP000029391">
    <property type="component" value="Unassembled WGS sequence"/>
</dbReference>
<keyword evidence="12" id="KW-1185">Reference proteome</keyword>
<feature type="transmembrane region" description="Helical" evidence="9">
    <location>
        <begin position="65"/>
        <end position="89"/>
    </location>
</feature>
<evidence type="ECO:0000313" key="11">
    <source>
        <dbReference type="EMBL" id="KFN50991.1"/>
    </source>
</evidence>
<dbReference type="NCBIfam" id="TIGR02139">
    <property type="entry name" value="permease_CysT"/>
    <property type="match status" value="1"/>
</dbReference>
<keyword evidence="7 9" id="KW-0472">Membrane</keyword>
<dbReference type="Gene3D" id="1.10.3720.10">
    <property type="entry name" value="MetI-like"/>
    <property type="match status" value="1"/>
</dbReference>
<feature type="transmembrane region" description="Helical" evidence="9">
    <location>
        <begin position="101"/>
        <end position="128"/>
    </location>
</feature>
<dbReference type="PANTHER" id="PTHR30406:SF8">
    <property type="entry name" value="SULFATE TRANSPORT SYSTEM PERMEASE PROTEIN CYST"/>
    <property type="match status" value="1"/>
</dbReference>
<keyword evidence="3 9" id="KW-0813">Transport</keyword>
<dbReference type="SUPFAM" id="SSF161098">
    <property type="entry name" value="MetI-like"/>
    <property type="match status" value="1"/>
</dbReference>
<feature type="domain" description="ABC transmembrane type-1" evidence="10">
    <location>
        <begin position="63"/>
        <end position="266"/>
    </location>
</feature>
<dbReference type="OrthoDB" id="9774448at2"/>
<feature type="transmembrane region" description="Helical" evidence="9">
    <location>
        <begin position="248"/>
        <end position="269"/>
    </location>
</feature>
<feature type="transmembrane region" description="Helical" evidence="9">
    <location>
        <begin position="140"/>
        <end position="159"/>
    </location>
</feature>
<evidence type="ECO:0000259" key="10">
    <source>
        <dbReference type="PROSITE" id="PS50928"/>
    </source>
</evidence>
<dbReference type="STRING" id="1121013.GCA_000426365_01516"/>
<dbReference type="NCBIfam" id="TIGR00969">
    <property type="entry name" value="3a0106s02"/>
    <property type="match status" value="1"/>
</dbReference>
<dbReference type="InterPro" id="IPR005667">
    <property type="entry name" value="Sulph_transpt2"/>
</dbReference>
<dbReference type="GO" id="GO:0015419">
    <property type="term" value="F:ABC-type sulfate transporter activity"/>
    <property type="evidence" value="ECO:0007669"/>
    <property type="project" value="UniProtKB-UniRule"/>
</dbReference>
<comment type="function">
    <text evidence="8">Part of the ABC transporter complex CysAWTP (TC 3.A.1.6.1) involved in sulfate/thiosulfate import. Probably responsible for the translocation of the substrate across the membrane.</text>
</comment>
<evidence type="ECO:0000256" key="7">
    <source>
        <dbReference type="ARBA" id="ARBA00023136"/>
    </source>
</evidence>
<keyword evidence="5 9" id="KW-1133">Transmembrane helix</keyword>
<name>A0A091BGX9_9GAMM</name>
<dbReference type="InterPro" id="IPR011865">
    <property type="entry name" value="CysT_permease"/>
</dbReference>
<evidence type="ECO:0000256" key="2">
    <source>
        <dbReference type="ARBA" id="ARBA00011779"/>
    </source>
</evidence>
<reference evidence="11 12" key="1">
    <citation type="submission" date="2013-09" db="EMBL/GenBank/DDBJ databases">
        <title>Genome sequencing of Arenimonas composti.</title>
        <authorList>
            <person name="Chen F."/>
            <person name="Wang G."/>
        </authorList>
    </citation>
    <scope>NUCLEOTIDE SEQUENCE [LARGE SCALE GENOMIC DNA]</scope>
    <source>
        <strain evidence="11 12">TR7-09</strain>
    </source>
</reference>
<comment type="similarity">
    <text evidence="9">Belongs to the binding-protein-dependent transport system permease family. CysTW subfamily.</text>
</comment>
<dbReference type="CDD" id="cd06261">
    <property type="entry name" value="TM_PBP2"/>
    <property type="match status" value="1"/>
</dbReference>
<evidence type="ECO:0000256" key="3">
    <source>
        <dbReference type="ARBA" id="ARBA00022448"/>
    </source>
</evidence>
<dbReference type="Pfam" id="PF00528">
    <property type="entry name" value="BPD_transp_1"/>
    <property type="match status" value="1"/>
</dbReference>
<evidence type="ECO:0000313" key="12">
    <source>
        <dbReference type="Proteomes" id="UP000029391"/>
    </source>
</evidence>
<evidence type="ECO:0000256" key="8">
    <source>
        <dbReference type="ARBA" id="ARBA00025323"/>
    </source>
</evidence>
<keyword evidence="6 9" id="KW-0764">Sulfate transport</keyword>
<gene>
    <name evidence="11" type="ORF">P873_04660</name>
</gene>
<organism evidence="11 12">
    <name type="scientific">Arenimonas composti TR7-09 = DSM 18010</name>
    <dbReference type="NCBI Taxonomy" id="1121013"/>
    <lineage>
        <taxon>Bacteria</taxon>
        <taxon>Pseudomonadati</taxon>
        <taxon>Pseudomonadota</taxon>
        <taxon>Gammaproteobacteria</taxon>
        <taxon>Lysobacterales</taxon>
        <taxon>Lysobacteraceae</taxon>
        <taxon>Arenimonas</taxon>
    </lineage>
</organism>
<evidence type="ECO:0000256" key="5">
    <source>
        <dbReference type="ARBA" id="ARBA00022989"/>
    </source>
</evidence>
<dbReference type="PANTHER" id="PTHR30406">
    <property type="entry name" value="SULFATE TRANSPORT SYSTEM PERMEASE PROTEIN"/>
    <property type="match status" value="1"/>
</dbReference>
<comment type="caution">
    <text evidence="9">Lacks conserved residue(s) required for the propagation of feature annotation.</text>
</comment>
<proteinExistence type="inferred from homology"/>
<evidence type="ECO:0000256" key="4">
    <source>
        <dbReference type="ARBA" id="ARBA00022692"/>
    </source>
</evidence>
<comment type="caution">
    <text evidence="11">The sequence shown here is derived from an EMBL/GenBank/DDBJ whole genome shotgun (WGS) entry which is preliminary data.</text>
</comment>
<dbReference type="FunFam" id="1.10.3720.10:FF:000004">
    <property type="entry name" value="Sulfate transport system permease protein CysT"/>
    <property type="match status" value="1"/>
</dbReference>
<accession>A0A091BGX9</accession>